<protein>
    <recommendedName>
        <fullName evidence="3">5'-AMP-activated protein kinase subunit beta-1</fullName>
    </recommendedName>
</protein>
<dbReference type="GO" id="GO:0031588">
    <property type="term" value="C:nucleotide-activated protein kinase complex"/>
    <property type="evidence" value="ECO:0007669"/>
    <property type="project" value="TreeGrafter"/>
</dbReference>
<dbReference type="RefSeq" id="XP_066915050.1">
    <property type="nucleotide sequence ID" value="XM_067058949.1"/>
</dbReference>
<reference evidence="5" key="1">
    <citation type="submission" date="2021-01" db="UniProtKB">
        <authorList>
            <consortium name="EnsemblMetazoa"/>
        </authorList>
    </citation>
    <scope>IDENTIFICATION</scope>
</reference>
<evidence type="ECO:0000256" key="2">
    <source>
        <dbReference type="ARBA" id="ARBA00025180"/>
    </source>
</evidence>
<dbReference type="InterPro" id="IPR032640">
    <property type="entry name" value="AMPK1_CBM"/>
</dbReference>
<dbReference type="AlphaFoldDB" id="A0A7M6DPF9"/>
<dbReference type="PANTHER" id="PTHR10343">
    <property type="entry name" value="5'-AMP-ACTIVATED PROTEIN KINASE , BETA SUBUNIT"/>
    <property type="match status" value="1"/>
</dbReference>
<dbReference type="EnsemblMetazoa" id="CLYHEMT020040.1">
    <property type="protein sequence ID" value="CLYHEMP020040.1"/>
    <property type="gene ID" value="CLYHEMG020040"/>
</dbReference>
<dbReference type="Pfam" id="PF16561">
    <property type="entry name" value="AMPK1_CBM"/>
    <property type="match status" value="1"/>
</dbReference>
<evidence type="ECO:0000259" key="4">
    <source>
        <dbReference type="Pfam" id="PF16561"/>
    </source>
</evidence>
<accession>A0A7M6DPF9</accession>
<proteinExistence type="inferred from homology"/>
<comment type="function">
    <text evidence="2">Non-catalytic subunit of AMP-activated protein kinase (AMPK), an energy sensor protein kinase that plays a key role in regulating cellular energy metabolism. In response to reduction of intracellular ATP levels, AMPK activates energy-producing pathways and inhibits energy-consuming processes: inhibits protein, carbohydrate and lipid biosynthesis, as well as cell growth and proliferation. AMPK acts via direct phosphorylation of metabolic enzymes, and by longer-term effects via phosphorylation of transcription regulators. Also acts as a regulator of cellular polarity by remodeling the actin cytoskeleton; probably by indirectly activating myosin. Beta non-catalytic subunit acts as a scaffold on which the AMPK complex assembles, via its C-terminus that bridges alpha (PRKAA1 or PRKAA2) and gamma subunits (PRKAG1, PRKAG2 or PRKAG3).</text>
</comment>
<dbReference type="Proteomes" id="UP000594262">
    <property type="component" value="Unplaced"/>
</dbReference>
<organism evidence="5 6">
    <name type="scientific">Clytia hemisphaerica</name>
    <dbReference type="NCBI Taxonomy" id="252671"/>
    <lineage>
        <taxon>Eukaryota</taxon>
        <taxon>Metazoa</taxon>
        <taxon>Cnidaria</taxon>
        <taxon>Hydrozoa</taxon>
        <taxon>Hydroidolina</taxon>
        <taxon>Leptothecata</taxon>
        <taxon>Obeliida</taxon>
        <taxon>Clytiidae</taxon>
        <taxon>Clytia</taxon>
    </lineage>
</organism>
<evidence type="ECO:0000313" key="5">
    <source>
        <dbReference type="EnsemblMetazoa" id="CLYHEMP020040.1"/>
    </source>
</evidence>
<dbReference type="OrthoDB" id="531008at2759"/>
<dbReference type="GO" id="GO:0005634">
    <property type="term" value="C:nucleus"/>
    <property type="evidence" value="ECO:0007669"/>
    <property type="project" value="TreeGrafter"/>
</dbReference>
<dbReference type="InterPro" id="IPR050827">
    <property type="entry name" value="CRP1_MDG1_kinase"/>
</dbReference>
<dbReference type="PANTHER" id="PTHR10343:SF84">
    <property type="entry name" value="5'-AMP-ACTIVATED PROTEIN KINASE SUBUNIT BETA-1"/>
    <property type="match status" value="1"/>
</dbReference>
<dbReference type="GO" id="GO:0005737">
    <property type="term" value="C:cytoplasm"/>
    <property type="evidence" value="ECO:0007669"/>
    <property type="project" value="TreeGrafter"/>
</dbReference>
<comment type="similarity">
    <text evidence="1">Belongs to the 5'-AMP-activated protein kinase beta subunit family.</text>
</comment>
<dbReference type="SUPFAM" id="SSF81296">
    <property type="entry name" value="E set domains"/>
    <property type="match status" value="1"/>
</dbReference>
<dbReference type="CDD" id="cd02859">
    <property type="entry name" value="E_set_AMPKbeta_like_N"/>
    <property type="match status" value="1"/>
</dbReference>
<dbReference type="GO" id="GO:0007165">
    <property type="term" value="P:signal transduction"/>
    <property type="evidence" value="ECO:0007669"/>
    <property type="project" value="TreeGrafter"/>
</dbReference>
<evidence type="ECO:0000256" key="1">
    <source>
        <dbReference type="ARBA" id="ARBA00010926"/>
    </source>
</evidence>
<dbReference type="GO" id="GO:0019901">
    <property type="term" value="F:protein kinase binding"/>
    <property type="evidence" value="ECO:0007669"/>
    <property type="project" value="TreeGrafter"/>
</dbReference>
<dbReference type="InterPro" id="IPR014756">
    <property type="entry name" value="Ig_E-set"/>
</dbReference>
<evidence type="ECO:0000256" key="3">
    <source>
        <dbReference type="ARBA" id="ARBA00040010"/>
    </source>
</evidence>
<dbReference type="Gene3D" id="2.60.40.10">
    <property type="entry name" value="Immunoglobulins"/>
    <property type="match status" value="1"/>
</dbReference>
<dbReference type="InterPro" id="IPR013783">
    <property type="entry name" value="Ig-like_fold"/>
</dbReference>
<sequence length="168" mass="19191">MGKGQSKQTFEENQSRVDGGIGIECENEMEESIRDVKAEEYVIKTQDESISYIVYNIQNETKIVPESTMDANNIVVEEVDYSLDNNKTLPIVFHWGYGGKEVFLSGSFYEWKKRVPMINSGDEYTTTVDLPSGTHEFKYIVDGHWQHDPNQNTVNDHFAGRNNILTVS</sequence>
<feature type="domain" description="AMP-activated protein kinase glycogen-binding" evidence="4">
    <location>
        <begin position="90"/>
        <end position="168"/>
    </location>
</feature>
<evidence type="ECO:0000313" key="6">
    <source>
        <dbReference type="Proteomes" id="UP000594262"/>
    </source>
</evidence>
<keyword evidence="6" id="KW-1185">Reference proteome</keyword>
<name>A0A7M6DPF9_9CNID</name>
<dbReference type="GeneID" id="136802230"/>